<feature type="region of interest" description="Disordered" evidence="1">
    <location>
        <begin position="1"/>
        <end position="93"/>
    </location>
</feature>
<sequence length="93" mass="9995">MRKQVTPQPRGRADNAQSKSILTYTTGAIGQAQDGRLAMTPGRRPTMAGQPSPKGHKDGPYEDDRLGLDSAFSRPSRLVSRAAQEGQQSLKGC</sequence>
<evidence type="ECO:0000313" key="3">
    <source>
        <dbReference type="Proteomes" id="UP000886653"/>
    </source>
</evidence>
<keyword evidence="3" id="KW-1185">Reference proteome</keyword>
<protein>
    <submittedName>
        <fullName evidence="2">Uncharacterized protein</fullName>
    </submittedName>
</protein>
<gene>
    <name evidence="2" type="ORF">CROQUDRAFT_99386</name>
</gene>
<reference evidence="2" key="1">
    <citation type="submission" date="2013-11" db="EMBL/GenBank/DDBJ databases">
        <title>Genome sequence of the fusiform rust pathogen reveals effectors for host alternation and coevolution with pine.</title>
        <authorList>
            <consortium name="DOE Joint Genome Institute"/>
            <person name="Smith K."/>
            <person name="Pendleton A."/>
            <person name="Kubisiak T."/>
            <person name="Anderson C."/>
            <person name="Salamov A."/>
            <person name="Aerts A."/>
            <person name="Riley R."/>
            <person name="Clum A."/>
            <person name="Lindquist E."/>
            <person name="Ence D."/>
            <person name="Campbell M."/>
            <person name="Kronenberg Z."/>
            <person name="Feau N."/>
            <person name="Dhillon B."/>
            <person name="Hamelin R."/>
            <person name="Burleigh J."/>
            <person name="Smith J."/>
            <person name="Yandell M."/>
            <person name="Nelson C."/>
            <person name="Grigoriev I."/>
            <person name="Davis J."/>
        </authorList>
    </citation>
    <scope>NUCLEOTIDE SEQUENCE</scope>
    <source>
        <strain evidence="2">G11</strain>
    </source>
</reference>
<feature type="compositionally biased region" description="Basic and acidic residues" evidence="1">
    <location>
        <begin position="55"/>
        <end position="67"/>
    </location>
</feature>
<accession>A0A9P6NAZ3</accession>
<proteinExistence type="predicted"/>
<dbReference type="EMBL" id="MU167409">
    <property type="protein sequence ID" value="KAG0140972.1"/>
    <property type="molecule type" value="Genomic_DNA"/>
</dbReference>
<feature type="compositionally biased region" description="Polar residues" evidence="1">
    <location>
        <begin position="15"/>
        <end position="28"/>
    </location>
</feature>
<evidence type="ECO:0000256" key="1">
    <source>
        <dbReference type="SAM" id="MobiDB-lite"/>
    </source>
</evidence>
<dbReference type="Proteomes" id="UP000886653">
    <property type="component" value="Unassembled WGS sequence"/>
</dbReference>
<evidence type="ECO:0000313" key="2">
    <source>
        <dbReference type="EMBL" id="KAG0140972.1"/>
    </source>
</evidence>
<comment type="caution">
    <text evidence="2">The sequence shown here is derived from an EMBL/GenBank/DDBJ whole genome shotgun (WGS) entry which is preliminary data.</text>
</comment>
<name>A0A9P6NAZ3_9BASI</name>
<dbReference type="AlphaFoldDB" id="A0A9P6NAZ3"/>
<organism evidence="2 3">
    <name type="scientific">Cronartium quercuum f. sp. fusiforme G11</name>
    <dbReference type="NCBI Taxonomy" id="708437"/>
    <lineage>
        <taxon>Eukaryota</taxon>
        <taxon>Fungi</taxon>
        <taxon>Dikarya</taxon>
        <taxon>Basidiomycota</taxon>
        <taxon>Pucciniomycotina</taxon>
        <taxon>Pucciniomycetes</taxon>
        <taxon>Pucciniales</taxon>
        <taxon>Coleosporiaceae</taxon>
        <taxon>Cronartium</taxon>
    </lineage>
</organism>